<dbReference type="AlphaFoldDB" id="A0A3P5WRW2"/>
<dbReference type="Gene3D" id="1.10.10.10">
    <property type="entry name" value="Winged helix-like DNA-binding domain superfamily/Winged helix DNA-binding domain"/>
    <property type="match status" value="1"/>
</dbReference>
<dbReference type="SMART" id="SM00347">
    <property type="entry name" value="HTH_MARR"/>
    <property type="match status" value="1"/>
</dbReference>
<proteinExistence type="predicted"/>
<dbReference type="Proteomes" id="UP000280861">
    <property type="component" value="Unassembled WGS sequence"/>
</dbReference>
<feature type="domain" description="HTH marR-type" evidence="1">
    <location>
        <begin position="1"/>
        <end position="127"/>
    </location>
</feature>
<sequence>MLQALLTMANETEREVARHLGLNLTDYRALGAVSQAGPATVGALADQLGTTAATTSAIISRLEQHGFAERFRSSDDRRQVHVTCTPAAATSITDLMRPLVTTISDHLASLPQDQQAAIGTFLDTALHMMQHHLHTLSEKETP</sequence>
<evidence type="ECO:0000313" key="2">
    <source>
        <dbReference type="EMBL" id="VDC23902.1"/>
    </source>
</evidence>
<dbReference type="InterPro" id="IPR000835">
    <property type="entry name" value="HTH_MarR-typ"/>
</dbReference>
<protein>
    <submittedName>
        <fullName evidence="2">MarR family protein</fullName>
    </submittedName>
</protein>
<dbReference type="SUPFAM" id="SSF46785">
    <property type="entry name" value="Winged helix' DNA-binding domain"/>
    <property type="match status" value="1"/>
</dbReference>
<gene>
    <name evidence="2" type="ORF">PSET11_01344</name>
</gene>
<dbReference type="GO" id="GO:0003700">
    <property type="term" value="F:DNA-binding transcription factor activity"/>
    <property type="evidence" value="ECO:0007669"/>
    <property type="project" value="InterPro"/>
</dbReference>
<dbReference type="EMBL" id="UXAU01000019">
    <property type="protein sequence ID" value="VDC23902.1"/>
    <property type="molecule type" value="Genomic_DNA"/>
</dbReference>
<evidence type="ECO:0000259" key="1">
    <source>
        <dbReference type="PROSITE" id="PS50995"/>
    </source>
</evidence>
<organism evidence="2 3">
    <name type="scientific">Arthrobacter ulcerisalmonis</name>
    <dbReference type="NCBI Taxonomy" id="2483813"/>
    <lineage>
        <taxon>Bacteria</taxon>
        <taxon>Bacillati</taxon>
        <taxon>Actinomycetota</taxon>
        <taxon>Actinomycetes</taxon>
        <taxon>Micrococcales</taxon>
        <taxon>Micrococcaceae</taxon>
        <taxon>Arthrobacter</taxon>
    </lineage>
</organism>
<dbReference type="GO" id="GO:0006950">
    <property type="term" value="P:response to stress"/>
    <property type="evidence" value="ECO:0007669"/>
    <property type="project" value="TreeGrafter"/>
</dbReference>
<dbReference type="PANTHER" id="PTHR33164">
    <property type="entry name" value="TRANSCRIPTIONAL REGULATOR, MARR FAMILY"/>
    <property type="match status" value="1"/>
</dbReference>
<keyword evidence="3" id="KW-1185">Reference proteome</keyword>
<evidence type="ECO:0000313" key="3">
    <source>
        <dbReference type="Proteomes" id="UP000280861"/>
    </source>
</evidence>
<reference evidence="2 3" key="1">
    <citation type="submission" date="2018-11" db="EMBL/GenBank/DDBJ databases">
        <authorList>
            <person name="Criscuolo A."/>
        </authorList>
    </citation>
    <scope>NUCLEOTIDE SEQUENCE [LARGE SCALE GENOMIC DNA]</scope>
    <source>
        <strain evidence="2">AT11b</strain>
    </source>
</reference>
<dbReference type="InterPro" id="IPR036390">
    <property type="entry name" value="WH_DNA-bd_sf"/>
</dbReference>
<accession>A0A3P5WRW2</accession>
<dbReference type="InterPro" id="IPR036388">
    <property type="entry name" value="WH-like_DNA-bd_sf"/>
</dbReference>
<dbReference type="Pfam" id="PF01047">
    <property type="entry name" value="MarR"/>
    <property type="match status" value="1"/>
</dbReference>
<dbReference type="PROSITE" id="PS50995">
    <property type="entry name" value="HTH_MARR_2"/>
    <property type="match status" value="1"/>
</dbReference>
<dbReference type="PANTHER" id="PTHR33164:SF106">
    <property type="entry name" value="TRANSCRIPTIONAL REGULATORY PROTEIN"/>
    <property type="match status" value="1"/>
</dbReference>
<dbReference type="InterPro" id="IPR039422">
    <property type="entry name" value="MarR/SlyA-like"/>
</dbReference>
<name>A0A3P5WRW2_9MICC</name>